<proteinExistence type="predicted"/>
<sequence>MGIIFRGWSFLLFGIFLD</sequence>
<reference evidence="1" key="2">
    <citation type="journal article" date="2015" name="Data Brief">
        <title>Shoot transcriptome of the giant reed, Arundo donax.</title>
        <authorList>
            <person name="Barrero R.A."/>
            <person name="Guerrero F.D."/>
            <person name="Moolhuijzen P."/>
            <person name="Goolsby J.A."/>
            <person name="Tidwell J."/>
            <person name="Bellgard S.E."/>
            <person name="Bellgard M.I."/>
        </authorList>
    </citation>
    <scope>NUCLEOTIDE SEQUENCE</scope>
    <source>
        <tissue evidence="1">Shoot tissue taken approximately 20 cm above the soil surface</tissue>
    </source>
</reference>
<dbReference type="AlphaFoldDB" id="A0A0A8YBC5"/>
<dbReference type="EMBL" id="GBRH01275227">
    <property type="protein sequence ID" value="JAD22668.1"/>
    <property type="molecule type" value="Transcribed_RNA"/>
</dbReference>
<protein>
    <submittedName>
        <fullName evidence="1">Uncharacterized protein</fullName>
    </submittedName>
</protein>
<reference evidence="1" key="1">
    <citation type="submission" date="2014-09" db="EMBL/GenBank/DDBJ databases">
        <authorList>
            <person name="Magalhaes I.L.F."/>
            <person name="Oliveira U."/>
            <person name="Santos F.R."/>
            <person name="Vidigal T.H.D.A."/>
            <person name="Brescovit A.D."/>
            <person name="Santos A.J."/>
        </authorList>
    </citation>
    <scope>NUCLEOTIDE SEQUENCE</scope>
    <source>
        <tissue evidence="1">Shoot tissue taken approximately 20 cm above the soil surface</tissue>
    </source>
</reference>
<name>A0A0A8YBC5_ARUDO</name>
<organism evidence="1">
    <name type="scientific">Arundo donax</name>
    <name type="common">Giant reed</name>
    <name type="synonym">Donax arundinaceus</name>
    <dbReference type="NCBI Taxonomy" id="35708"/>
    <lineage>
        <taxon>Eukaryota</taxon>
        <taxon>Viridiplantae</taxon>
        <taxon>Streptophyta</taxon>
        <taxon>Embryophyta</taxon>
        <taxon>Tracheophyta</taxon>
        <taxon>Spermatophyta</taxon>
        <taxon>Magnoliopsida</taxon>
        <taxon>Liliopsida</taxon>
        <taxon>Poales</taxon>
        <taxon>Poaceae</taxon>
        <taxon>PACMAD clade</taxon>
        <taxon>Arundinoideae</taxon>
        <taxon>Arundineae</taxon>
        <taxon>Arundo</taxon>
    </lineage>
</organism>
<accession>A0A0A8YBC5</accession>
<evidence type="ECO:0000313" key="1">
    <source>
        <dbReference type="EMBL" id="JAD22668.1"/>
    </source>
</evidence>